<gene>
    <name evidence="1" type="ORF">DSO57_1000777</name>
</gene>
<proteinExistence type="predicted"/>
<accession>A0ACC2T9Z2</accession>
<evidence type="ECO:0000313" key="2">
    <source>
        <dbReference type="Proteomes" id="UP001165960"/>
    </source>
</evidence>
<evidence type="ECO:0000313" key="1">
    <source>
        <dbReference type="EMBL" id="KAJ9071102.1"/>
    </source>
</evidence>
<keyword evidence="2" id="KW-1185">Reference proteome</keyword>
<dbReference type="Proteomes" id="UP001165960">
    <property type="component" value="Unassembled WGS sequence"/>
</dbReference>
<comment type="caution">
    <text evidence="1">The sequence shown here is derived from an EMBL/GenBank/DDBJ whole genome shotgun (WGS) entry which is preliminary data.</text>
</comment>
<name>A0ACC2T9Z2_9FUNG</name>
<dbReference type="EMBL" id="QTSX02003552">
    <property type="protein sequence ID" value="KAJ9071102.1"/>
    <property type="molecule type" value="Genomic_DNA"/>
</dbReference>
<protein>
    <submittedName>
        <fullName evidence="1">Uncharacterized protein</fullName>
    </submittedName>
</protein>
<reference evidence="1" key="1">
    <citation type="submission" date="2022-04" db="EMBL/GenBank/DDBJ databases">
        <title>Genome of the entomopathogenic fungus Entomophthora muscae.</title>
        <authorList>
            <person name="Elya C."/>
            <person name="Lovett B.R."/>
            <person name="Lee E."/>
            <person name="Macias A.M."/>
            <person name="Hajek A.E."/>
            <person name="De Bivort B.L."/>
            <person name="Kasson M.T."/>
            <person name="De Fine Licht H.H."/>
            <person name="Stajich J.E."/>
        </authorList>
    </citation>
    <scope>NUCLEOTIDE SEQUENCE</scope>
    <source>
        <strain evidence="1">Berkeley</strain>
    </source>
</reference>
<organism evidence="1 2">
    <name type="scientific">Entomophthora muscae</name>
    <dbReference type="NCBI Taxonomy" id="34485"/>
    <lineage>
        <taxon>Eukaryota</taxon>
        <taxon>Fungi</taxon>
        <taxon>Fungi incertae sedis</taxon>
        <taxon>Zoopagomycota</taxon>
        <taxon>Entomophthoromycotina</taxon>
        <taxon>Entomophthoromycetes</taxon>
        <taxon>Entomophthorales</taxon>
        <taxon>Entomophthoraceae</taxon>
        <taxon>Entomophthora</taxon>
    </lineage>
</organism>
<sequence>MAKQEIDTDVHDTSFRFEERVHVKKEETIESCSIYPKDNYILEGVSVKEGSLSAPAIVEYKKAASLVRFPENRELNALALFSKQLKHPKKKIKLHTVNEHDSVDSRISNIASLASSVSLKTQYSTVNLLSKAKAQSVVRRSYDSGVWPVKAESIEWCSLGTEEDPAEYELPVHFNQPSSFIPQIDIVSRECSSLPANETNVAVQDSLQMCSSELREALATTATKLSRDFRPFKDIEQHKCGLIDDEMTKVGLVLNTCHFKRRKKFHTKNFAQRLINLREFLINAQIAGFSKEAVDNTTERLKAMGLLADQKNSSEAFNP</sequence>